<name>A0A8C4GZ07_DICLA</name>
<evidence type="ECO:0000256" key="5">
    <source>
        <dbReference type="SAM" id="SignalP"/>
    </source>
</evidence>
<dbReference type="Pfam" id="PF13895">
    <property type="entry name" value="Ig_2"/>
    <property type="match status" value="2"/>
</dbReference>
<sequence length="368" mass="41209">FFSSLFTHLPVLFCTDLMVPGQDVWGVTYTSTEICALKGSTVDISCTYGYPSRINDHDTEVEKEIWFTKMNGNEFVDLRTDSEYSGRVEYSCHYKNCTLRITDLRESDSAEYKFRFITNLSTGKYTGSPGVTLSVTDLQVQVSRLLVYESYNWVDLKCHSSCRLPDHLHYVWYKNGQKIWRRTSSFSVYVYPTDSYSCANKLGKKTSNYISINVKYGPKPPSVSVSPSGEIVEGSSVNLTCSSDANPAANYTWYKKNQTLFQGTEGIHHFTSISSEDRGIYHCKSENQYGQIMSSPLSVDVQYVPKLPSVSVSPSGEIVEGSSVNLTCSSDANPAANYTWYKENEVPPKVGPLDPVLLASLDLDLKCD</sequence>
<organism evidence="7 8">
    <name type="scientific">Dicentrarchus labrax</name>
    <name type="common">European seabass</name>
    <name type="synonym">Morone labrax</name>
    <dbReference type="NCBI Taxonomy" id="13489"/>
    <lineage>
        <taxon>Eukaryota</taxon>
        <taxon>Metazoa</taxon>
        <taxon>Chordata</taxon>
        <taxon>Craniata</taxon>
        <taxon>Vertebrata</taxon>
        <taxon>Euteleostomi</taxon>
        <taxon>Actinopterygii</taxon>
        <taxon>Neopterygii</taxon>
        <taxon>Teleostei</taxon>
        <taxon>Neoteleostei</taxon>
        <taxon>Acanthomorphata</taxon>
        <taxon>Eupercaria</taxon>
        <taxon>Moronidae</taxon>
        <taxon>Dicentrarchus</taxon>
    </lineage>
</organism>
<dbReference type="SMART" id="SM00408">
    <property type="entry name" value="IGc2"/>
    <property type="match status" value="1"/>
</dbReference>
<evidence type="ECO:0000256" key="2">
    <source>
        <dbReference type="ARBA" id="ARBA00041781"/>
    </source>
</evidence>
<comment type="function">
    <text evidence="3">Most highly expressed siglec (sialic acid-binding immunoglobulin-like lectin) on B-cells that plays a role in various aspects of B-cell biology including differentiation, antigen presentation, and trafficking to bone marrow. Binds to alpha 2,6-linked sialic acid residues of surface molecules such as CD22 itself, CD45 and IgM in a cis configuration. Can also bind to ligands on other cells as an adhesion molecule in a trans configuration. Acts as an inhibitory coreceptor on the surface of B-cells and inhibits B-cell receptor induced signaling, characterized by inhibition of the calcium mobilization and cellular activation. Mechanistically, the immunoreceptor tyrosine-based inhibitory motif domain is phosphorylated by the Src kinase LYN, which in turn leads to the recruitment of the protein tyrosine phosphatase 1/PTPN6, leading to the negative regulation of BCR signaling. If this negative signaling from is of sufficient strength, apoptosis of the B-cell can be induced.</text>
</comment>
<comment type="subunit">
    <text evidence="4">Predominantly monomer of isoform CD22-beta. Also found as heterodimer of isoform CD22-beta and a shorter isoform. Interacts with PTPN6/SHP-1, LYN, SYK, PIK3R1/PIK3R2 and PLCG1 upon phosphorylation. Interacts with GRB2, INPP5D and SHC1 upon phosphorylation. May form a complex with INPP5D/SHIP, GRB2 and SHC1.</text>
</comment>
<feature type="domain" description="Ig-like" evidence="6">
    <location>
        <begin position="308"/>
        <end position="368"/>
    </location>
</feature>
<dbReference type="PANTHER" id="PTHR46013">
    <property type="entry name" value="VASCULAR CELL ADHESION MOLECULE 1"/>
    <property type="match status" value="1"/>
</dbReference>
<dbReference type="SMART" id="SM00409">
    <property type="entry name" value="IG"/>
    <property type="match status" value="2"/>
</dbReference>
<reference evidence="7" key="1">
    <citation type="submission" date="2025-08" db="UniProtKB">
        <authorList>
            <consortium name="Ensembl"/>
        </authorList>
    </citation>
    <scope>IDENTIFICATION</scope>
</reference>
<dbReference type="Gene3D" id="2.60.40.10">
    <property type="entry name" value="Immunoglobulins"/>
    <property type="match status" value="3"/>
</dbReference>
<dbReference type="Pfam" id="PF24518">
    <property type="entry name" value="Ig_CD22"/>
    <property type="match status" value="1"/>
</dbReference>
<dbReference type="InterPro" id="IPR003598">
    <property type="entry name" value="Ig_sub2"/>
</dbReference>
<dbReference type="InterPro" id="IPR056386">
    <property type="entry name" value="Ig_CD22"/>
</dbReference>
<evidence type="ECO:0000259" key="6">
    <source>
        <dbReference type="PROSITE" id="PS50835"/>
    </source>
</evidence>
<evidence type="ECO:0000256" key="4">
    <source>
        <dbReference type="ARBA" id="ARBA00046458"/>
    </source>
</evidence>
<dbReference type="PANTHER" id="PTHR46013:SF4">
    <property type="entry name" value="B-CELL RECEPTOR CD22-RELATED"/>
    <property type="match status" value="1"/>
</dbReference>
<evidence type="ECO:0000256" key="1">
    <source>
        <dbReference type="ARBA" id="ARBA00040106"/>
    </source>
</evidence>
<keyword evidence="5" id="KW-0732">Signal</keyword>
<accession>A0A8C4GZ07</accession>
<evidence type="ECO:0000313" key="7">
    <source>
        <dbReference type="Ensembl" id="ENSDLAP00005034748.2"/>
    </source>
</evidence>
<dbReference type="InterPro" id="IPR036179">
    <property type="entry name" value="Ig-like_dom_sf"/>
</dbReference>
<feature type="chain" id="PRO_5035940660" description="B-cell receptor CD22" evidence="5">
    <location>
        <begin position="22"/>
        <end position="368"/>
    </location>
</feature>
<evidence type="ECO:0000313" key="8">
    <source>
        <dbReference type="Proteomes" id="UP000694389"/>
    </source>
</evidence>
<dbReference type="SUPFAM" id="SSF48726">
    <property type="entry name" value="Immunoglobulin"/>
    <property type="match status" value="3"/>
</dbReference>
<dbReference type="PROSITE" id="PS50835">
    <property type="entry name" value="IG_LIKE"/>
    <property type="match status" value="3"/>
</dbReference>
<dbReference type="AlphaFoldDB" id="A0A8C4GZ07"/>
<evidence type="ECO:0000256" key="3">
    <source>
        <dbReference type="ARBA" id="ARBA00045430"/>
    </source>
</evidence>
<dbReference type="InterPro" id="IPR007110">
    <property type="entry name" value="Ig-like_dom"/>
</dbReference>
<feature type="signal peptide" evidence="5">
    <location>
        <begin position="1"/>
        <end position="21"/>
    </location>
</feature>
<keyword evidence="8" id="KW-1185">Reference proteome</keyword>
<dbReference type="GeneTree" id="ENSGT01010000222294"/>
<dbReference type="InterPro" id="IPR013783">
    <property type="entry name" value="Ig-like_fold"/>
</dbReference>
<reference evidence="7" key="2">
    <citation type="submission" date="2025-09" db="UniProtKB">
        <authorList>
            <consortium name="Ensembl"/>
        </authorList>
    </citation>
    <scope>IDENTIFICATION</scope>
</reference>
<dbReference type="Proteomes" id="UP000694389">
    <property type="component" value="Unassembled WGS sequence"/>
</dbReference>
<dbReference type="Ensembl" id="ENSDLAT00005037069.2">
    <property type="protein sequence ID" value="ENSDLAP00005034748.2"/>
    <property type="gene ID" value="ENSDLAG00005015513.2"/>
</dbReference>
<proteinExistence type="predicted"/>
<feature type="domain" description="Ig-like" evidence="6">
    <location>
        <begin position="221"/>
        <end position="298"/>
    </location>
</feature>
<feature type="domain" description="Ig-like" evidence="6">
    <location>
        <begin position="129"/>
        <end position="211"/>
    </location>
</feature>
<dbReference type="InterPro" id="IPR003599">
    <property type="entry name" value="Ig_sub"/>
</dbReference>
<protein>
    <recommendedName>
        <fullName evidence="1">B-cell receptor CD22</fullName>
    </recommendedName>
    <alternativeName>
        <fullName evidence="2">Sialic acid-binding Ig-like lectin 2</fullName>
    </alternativeName>
</protein>